<proteinExistence type="predicted"/>
<evidence type="ECO:0000313" key="3">
    <source>
        <dbReference type="Proteomes" id="UP000245051"/>
    </source>
</evidence>
<gene>
    <name evidence="2" type="ORF">DDQ41_15220</name>
</gene>
<dbReference type="Proteomes" id="UP000245051">
    <property type="component" value="Chromosome"/>
</dbReference>
<dbReference type="RefSeq" id="WP_017946224.1">
    <property type="nucleotide sequence ID" value="NZ_CP029254.1"/>
</dbReference>
<organism evidence="2 3">
    <name type="scientific">Streptomyces spongiicola</name>
    <dbReference type="NCBI Taxonomy" id="1690221"/>
    <lineage>
        <taxon>Bacteria</taxon>
        <taxon>Bacillati</taxon>
        <taxon>Actinomycetota</taxon>
        <taxon>Actinomycetes</taxon>
        <taxon>Kitasatosporales</taxon>
        <taxon>Streptomycetaceae</taxon>
        <taxon>Streptomyces</taxon>
    </lineage>
</organism>
<evidence type="ECO:0000313" key="2">
    <source>
        <dbReference type="EMBL" id="AWK10023.1"/>
    </source>
</evidence>
<accession>A0ABN5KIA5</accession>
<protein>
    <submittedName>
        <fullName evidence="2">Uncharacterized protein</fullName>
    </submittedName>
</protein>
<sequence>MLRRDYCKCTMVRNYDYGEAAEKLRCKRRWLEENISRLPHQKLGQSPAFCDCELALIQSMFTVLPAGVLDLLQAGNGQTERPEPEQRSVHPLASIRPSGPRRGRAVS</sequence>
<evidence type="ECO:0000256" key="1">
    <source>
        <dbReference type="SAM" id="MobiDB-lite"/>
    </source>
</evidence>
<feature type="region of interest" description="Disordered" evidence="1">
    <location>
        <begin position="75"/>
        <end position="107"/>
    </location>
</feature>
<reference evidence="2 3" key="1">
    <citation type="submission" date="2018-05" db="EMBL/GenBank/DDBJ databases">
        <title>Complete genome sequence of the Type Strain of Streptomyces spongiicola HNM0071, the producer of staurosporine.</title>
        <authorList>
            <person name="Zhou S."/>
            <person name="Huang X."/>
        </authorList>
    </citation>
    <scope>NUCLEOTIDE SEQUENCE [LARGE SCALE GENOMIC DNA]</scope>
    <source>
        <strain evidence="2 3">HNM0071</strain>
    </source>
</reference>
<name>A0ABN5KIA5_9ACTN</name>
<dbReference type="EMBL" id="CP029254">
    <property type="protein sequence ID" value="AWK10023.1"/>
    <property type="molecule type" value="Genomic_DNA"/>
</dbReference>
<keyword evidence="3" id="KW-1185">Reference proteome</keyword>